<keyword evidence="3" id="KW-1185">Reference proteome</keyword>
<proteinExistence type="predicted"/>
<dbReference type="AlphaFoldDB" id="A0A285UNJ1"/>
<protein>
    <submittedName>
        <fullName evidence="2">Uncharacterized protein</fullName>
    </submittedName>
</protein>
<dbReference type="EMBL" id="OBQF01000003">
    <property type="protein sequence ID" value="SOC42196.1"/>
    <property type="molecule type" value="Genomic_DNA"/>
</dbReference>
<dbReference type="Proteomes" id="UP000219412">
    <property type="component" value="Unassembled WGS sequence"/>
</dbReference>
<evidence type="ECO:0000313" key="3">
    <source>
        <dbReference type="Proteomes" id="UP000219412"/>
    </source>
</evidence>
<accession>A0A285UNJ1</accession>
<feature type="transmembrane region" description="Helical" evidence="1">
    <location>
        <begin position="7"/>
        <end position="26"/>
    </location>
</feature>
<keyword evidence="1" id="KW-0812">Transmembrane</keyword>
<evidence type="ECO:0000256" key="1">
    <source>
        <dbReference type="SAM" id="Phobius"/>
    </source>
</evidence>
<dbReference type="RefSeq" id="WP_097040805.1">
    <property type="nucleotide sequence ID" value="NZ_OBQF01000003.1"/>
</dbReference>
<organism evidence="2 3">
    <name type="scientific">Salinicoccus kekensis</name>
    <dbReference type="NCBI Taxonomy" id="714307"/>
    <lineage>
        <taxon>Bacteria</taxon>
        <taxon>Bacillati</taxon>
        <taxon>Bacillota</taxon>
        <taxon>Bacilli</taxon>
        <taxon>Bacillales</taxon>
        <taxon>Staphylococcaceae</taxon>
        <taxon>Salinicoccus</taxon>
    </lineage>
</organism>
<gene>
    <name evidence="2" type="ORF">SAMN05878391_1558</name>
</gene>
<evidence type="ECO:0000313" key="2">
    <source>
        <dbReference type="EMBL" id="SOC42196.1"/>
    </source>
</evidence>
<keyword evidence="1" id="KW-1133">Transmembrane helix</keyword>
<reference evidence="3" key="1">
    <citation type="submission" date="2017-08" db="EMBL/GenBank/DDBJ databases">
        <authorList>
            <person name="Varghese N."/>
            <person name="Submissions S."/>
        </authorList>
    </citation>
    <scope>NUCLEOTIDE SEQUENCE [LARGE SCALE GENOMIC DNA]</scope>
    <source>
        <strain evidence="3">DSM 23173</strain>
    </source>
</reference>
<dbReference type="OrthoDB" id="9929315at2"/>
<feature type="transmembrane region" description="Helical" evidence="1">
    <location>
        <begin position="69"/>
        <end position="90"/>
    </location>
</feature>
<feature type="transmembrane region" description="Helical" evidence="1">
    <location>
        <begin position="32"/>
        <end position="49"/>
    </location>
</feature>
<name>A0A285UNJ1_9STAP</name>
<keyword evidence="1" id="KW-0472">Membrane</keyword>
<sequence length="91" mass="10626">MRRVISVLLILMQLLFFLNYLINGSIMQLNLYLWIFTALFGALVSYRLWSNAPHMHESEKLYMTMRISLSVVSAASIIFILMLIIARPYLL</sequence>